<evidence type="ECO:0000256" key="1">
    <source>
        <dbReference type="SAM" id="MobiDB-lite"/>
    </source>
</evidence>
<reference evidence="2" key="1">
    <citation type="submission" date="2021-12" db="EMBL/GenBank/DDBJ databases">
        <authorList>
            <person name="King R."/>
        </authorList>
    </citation>
    <scope>NUCLEOTIDE SEQUENCE</scope>
</reference>
<keyword evidence="3" id="KW-1185">Reference proteome</keyword>
<proteinExistence type="predicted"/>
<dbReference type="Proteomes" id="UP001154078">
    <property type="component" value="Chromosome 8"/>
</dbReference>
<feature type="region of interest" description="Disordered" evidence="1">
    <location>
        <begin position="87"/>
        <end position="121"/>
    </location>
</feature>
<evidence type="ECO:0000313" key="3">
    <source>
        <dbReference type="Proteomes" id="UP001154078"/>
    </source>
</evidence>
<feature type="region of interest" description="Disordered" evidence="1">
    <location>
        <begin position="1"/>
        <end position="28"/>
    </location>
</feature>
<dbReference type="OrthoDB" id="6778712at2759"/>
<protein>
    <submittedName>
        <fullName evidence="2">Uncharacterized protein</fullName>
    </submittedName>
</protein>
<name>A0A9P0BG74_BRAAE</name>
<evidence type="ECO:0000313" key="2">
    <source>
        <dbReference type="EMBL" id="CAH0562741.1"/>
    </source>
</evidence>
<gene>
    <name evidence="2" type="ORF">MELIAE_LOCUS11764</name>
</gene>
<dbReference type="AlphaFoldDB" id="A0A9P0BG74"/>
<dbReference type="EMBL" id="OV121139">
    <property type="protein sequence ID" value="CAH0562741.1"/>
    <property type="molecule type" value="Genomic_DNA"/>
</dbReference>
<accession>A0A9P0BG74</accession>
<organism evidence="2 3">
    <name type="scientific">Brassicogethes aeneus</name>
    <name type="common">Rape pollen beetle</name>
    <name type="synonym">Meligethes aeneus</name>
    <dbReference type="NCBI Taxonomy" id="1431903"/>
    <lineage>
        <taxon>Eukaryota</taxon>
        <taxon>Metazoa</taxon>
        <taxon>Ecdysozoa</taxon>
        <taxon>Arthropoda</taxon>
        <taxon>Hexapoda</taxon>
        <taxon>Insecta</taxon>
        <taxon>Pterygota</taxon>
        <taxon>Neoptera</taxon>
        <taxon>Endopterygota</taxon>
        <taxon>Coleoptera</taxon>
        <taxon>Polyphaga</taxon>
        <taxon>Cucujiformia</taxon>
        <taxon>Nitidulidae</taxon>
        <taxon>Meligethinae</taxon>
        <taxon>Brassicogethes</taxon>
    </lineage>
</organism>
<sequence>MEVRDRSEDELEPTLQVGSDRPESKVSTQMRLKLPSVALACDGTGVSDRAAAIIANAVLEDIGLKAILYSNQNQPILANLTNVGEAANDLPWPEEDPYASDHDSNDPDDGIDEKNLVNDELDDMVEINEDSIEKKQ</sequence>